<dbReference type="Gene3D" id="3.40.50.720">
    <property type="entry name" value="NAD(P)-binding Rossmann-like Domain"/>
    <property type="match status" value="1"/>
</dbReference>
<dbReference type="EMBL" id="MUMY01000002">
    <property type="protein sequence ID" value="ONM50286.1"/>
    <property type="molecule type" value="Genomic_DNA"/>
</dbReference>
<evidence type="ECO:0000313" key="2">
    <source>
        <dbReference type="EMBL" id="ONM50286.1"/>
    </source>
</evidence>
<feature type="domain" description="NAD-dependent epimerase/dehydratase" evidence="1">
    <location>
        <begin position="3"/>
        <end position="228"/>
    </location>
</feature>
<dbReference type="PANTHER" id="PTHR48079:SF6">
    <property type="entry name" value="NAD(P)-BINDING DOMAIN-CONTAINING PROTEIN-RELATED"/>
    <property type="match status" value="1"/>
</dbReference>
<proteinExistence type="predicted"/>
<dbReference type="OrthoDB" id="9801785at2"/>
<reference evidence="2 3" key="1">
    <citation type="journal article" date="2016" name="Antonie Van Leeuwenhoek">
        <title>Nocardia donostiensis sp. nov., isolated from human respiratory specimens.</title>
        <authorList>
            <person name="Ercibengoa M."/>
            <person name="Bell M."/>
            <person name="Marimon J.M."/>
            <person name="Humrighouse B."/>
            <person name="Klenk H.P."/>
            <person name="Potter G."/>
            <person name="Perez-Trallero E."/>
        </authorList>
    </citation>
    <scope>NUCLEOTIDE SEQUENCE [LARGE SCALE GENOMIC DNA]</scope>
    <source>
        <strain evidence="2 3">X1655</strain>
    </source>
</reference>
<dbReference type="RefSeq" id="WP_077115104.1">
    <property type="nucleotide sequence ID" value="NZ_LOKT01000004.1"/>
</dbReference>
<gene>
    <name evidence="2" type="ORF">B0T46_04275</name>
</gene>
<protein>
    <submittedName>
        <fullName evidence="2">Epimerase</fullName>
    </submittedName>
</protein>
<dbReference type="GO" id="GO:0004029">
    <property type="term" value="F:aldehyde dehydrogenase (NAD+) activity"/>
    <property type="evidence" value="ECO:0007669"/>
    <property type="project" value="TreeGrafter"/>
</dbReference>
<keyword evidence="3" id="KW-1185">Reference proteome</keyword>
<evidence type="ECO:0000313" key="3">
    <source>
        <dbReference type="Proteomes" id="UP000188836"/>
    </source>
</evidence>
<sequence length="334" mass="35838">MKVAVTGAAGYLGTNLLPLLAERGDEVVAIDRVAPQRAQQPHVRWVSADVLDPESMRSALDGVELVYHLVAVITLADKNDLAWRVNTRGVKVVAEAARAAGVRRFIHASSIHAFDQYNCGGHIDEQTPRSTDPGLPVYDRSKWQGEIELRSVIDDGLDAVLCNPTGVFGPMDHGTPMSRINRSLRDAARGRIPAMIDGGFDLVDVRDVAKGLILAGDKGRTGENYLLGGEMISMIDVCRIAARHAGKKGPRVTIPPRLVSGLIPVLEPIGKRLGTDIVSKAALGALISAPVVDHGKAARELGYHPRPIDETVRDLVTFFAERDNPAAAQAPQSA</sequence>
<dbReference type="Proteomes" id="UP000188836">
    <property type="component" value="Unassembled WGS sequence"/>
</dbReference>
<dbReference type="STRING" id="1538463.B0T36_08370"/>
<comment type="caution">
    <text evidence="2">The sequence shown here is derived from an EMBL/GenBank/DDBJ whole genome shotgun (WGS) entry which is preliminary data.</text>
</comment>
<dbReference type="InterPro" id="IPR036291">
    <property type="entry name" value="NAD(P)-bd_dom_sf"/>
</dbReference>
<dbReference type="Pfam" id="PF01370">
    <property type="entry name" value="Epimerase"/>
    <property type="match status" value="1"/>
</dbReference>
<dbReference type="InterPro" id="IPR001509">
    <property type="entry name" value="Epimerase_deHydtase"/>
</dbReference>
<dbReference type="SUPFAM" id="SSF51735">
    <property type="entry name" value="NAD(P)-binding Rossmann-fold domains"/>
    <property type="match status" value="1"/>
</dbReference>
<evidence type="ECO:0000259" key="1">
    <source>
        <dbReference type="Pfam" id="PF01370"/>
    </source>
</evidence>
<organism evidence="2 3">
    <name type="scientific">Nocardia donostiensis</name>
    <dbReference type="NCBI Taxonomy" id="1538463"/>
    <lineage>
        <taxon>Bacteria</taxon>
        <taxon>Bacillati</taxon>
        <taxon>Actinomycetota</taxon>
        <taxon>Actinomycetes</taxon>
        <taxon>Mycobacteriales</taxon>
        <taxon>Nocardiaceae</taxon>
        <taxon>Nocardia</taxon>
    </lineage>
</organism>
<dbReference type="PANTHER" id="PTHR48079">
    <property type="entry name" value="PROTEIN YEEZ"/>
    <property type="match status" value="1"/>
</dbReference>
<name>A0A1V2TLD0_9NOCA</name>
<accession>A0A1V2TLD0</accession>
<dbReference type="InterPro" id="IPR051783">
    <property type="entry name" value="NAD(P)-dependent_oxidoreduct"/>
</dbReference>
<dbReference type="GO" id="GO:0005737">
    <property type="term" value="C:cytoplasm"/>
    <property type="evidence" value="ECO:0007669"/>
    <property type="project" value="TreeGrafter"/>
</dbReference>
<dbReference type="AlphaFoldDB" id="A0A1V2TLD0"/>